<dbReference type="AlphaFoldDB" id="M6U509"/>
<gene>
    <name evidence="1" type="ORF">LEP1GSC186_4837</name>
</gene>
<organism evidence="1 2">
    <name type="scientific">Leptospira noguchii serovar Autumnalis str. ZUN142</name>
    <dbReference type="NCBI Taxonomy" id="1085540"/>
    <lineage>
        <taxon>Bacteria</taxon>
        <taxon>Pseudomonadati</taxon>
        <taxon>Spirochaetota</taxon>
        <taxon>Spirochaetia</taxon>
        <taxon>Leptospirales</taxon>
        <taxon>Leptospiraceae</taxon>
        <taxon>Leptospira</taxon>
    </lineage>
</organism>
<name>M6U509_9LEPT</name>
<evidence type="ECO:0000313" key="2">
    <source>
        <dbReference type="Proteomes" id="UP000012153"/>
    </source>
</evidence>
<dbReference type="EMBL" id="AHOP02000038">
    <property type="protein sequence ID" value="EMO40122.1"/>
    <property type="molecule type" value="Genomic_DNA"/>
</dbReference>
<proteinExistence type="predicted"/>
<sequence length="62" mass="6841">MIAFSCTVVSTFTLLNSGSLIWPSRWPNKIVSSKNFSTPSEPIRFRHFTKLVGSQGNHVSSG</sequence>
<protein>
    <submittedName>
        <fullName evidence="1">Uncharacterized protein</fullName>
    </submittedName>
</protein>
<reference evidence="1 2" key="1">
    <citation type="submission" date="2013-01" db="EMBL/GenBank/DDBJ databases">
        <authorList>
            <person name="Harkins D.M."/>
            <person name="Durkin A.S."/>
            <person name="Brinkac L.M."/>
            <person name="Haft D.H."/>
            <person name="Selengut J.D."/>
            <person name="Sanka R."/>
            <person name="DePew J."/>
            <person name="Purushe J."/>
            <person name="Matthias M.A."/>
            <person name="Vinetz J.M."/>
            <person name="Sutton G.G."/>
            <person name="Nierman W.C."/>
            <person name="Fouts D.E."/>
        </authorList>
    </citation>
    <scope>NUCLEOTIDE SEQUENCE [LARGE SCALE GENOMIC DNA]</scope>
    <source>
        <strain evidence="1 2">ZUN142</strain>
    </source>
</reference>
<comment type="caution">
    <text evidence="1">The sequence shown here is derived from an EMBL/GenBank/DDBJ whole genome shotgun (WGS) entry which is preliminary data.</text>
</comment>
<dbReference type="Proteomes" id="UP000012153">
    <property type="component" value="Unassembled WGS sequence"/>
</dbReference>
<accession>M6U509</accession>
<evidence type="ECO:0000313" key="1">
    <source>
        <dbReference type="EMBL" id="EMO40122.1"/>
    </source>
</evidence>